<dbReference type="GO" id="GO:0043124">
    <property type="term" value="P:negative regulation of canonical NF-kappaB signal transduction"/>
    <property type="evidence" value="ECO:0007669"/>
    <property type="project" value="InterPro"/>
</dbReference>
<proteinExistence type="predicted"/>
<feature type="coiled-coil region" evidence="3">
    <location>
        <begin position="76"/>
        <end position="117"/>
    </location>
</feature>
<evidence type="ECO:0000313" key="7">
    <source>
        <dbReference type="Proteomes" id="UP000288216"/>
    </source>
</evidence>
<protein>
    <recommendedName>
        <fullName evidence="5">Tbk1/Ikki binding domain-containing protein</fullName>
    </recommendedName>
</protein>
<dbReference type="AlphaFoldDB" id="A0A401Q0R9"/>
<sequence length="398" mass="45561">ICGLEQELATIKQTTVLQSQSASTTPRGNNPGQAQVLNTRPQIKESDLLKIRRNEPQNTCDPSDELKIGEREKYCKEPLATENNRLKEQIKDYQQMQKELKRGIEERDHELRQLRKELKEHTDFFRRGEQLYCTPDLKVNWKMAESSSKKDVPLTGTDHHPLNKETLEFAFQEVCQEFKQLSALTKKQTELLTFYNYNKEMINMSFSMPIQCTEEGGQVEEHFVGKKDKTMSKSSTGTRGYRMPQEKLPVVESLSDLDVKFPPSDNYDFLNSTPEKLRPKGHFEDPTCKVEEVLLKDDTQDLEHKNKEECTLFETFTVGPTHKATHNPFYDEQGKPTNINTSVGTTVDKTTFRIPSSPSALQPSNPFLNVESHQMVPSAPTEIRGPQQVSQNIPKPAL</sequence>
<feature type="region of interest" description="Disordered" evidence="4">
    <location>
        <begin position="374"/>
        <end position="398"/>
    </location>
</feature>
<evidence type="ECO:0000256" key="1">
    <source>
        <dbReference type="ARBA" id="ARBA00022553"/>
    </source>
</evidence>
<dbReference type="Pfam" id="PF12845">
    <property type="entry name" value="TBD"/>
    <property type="match status" value="1"/>
</dbReference>
<dbReference type="STRING" id="75743.A0A401Q0R9"/>
<gene>
    <name evidence="6" type="ORF">scyTo_0018678</name>
</gene>
<dbReference type="PANTHER" id="PTHR15249:SF0">
    <property type="entry name" value="TRAF FAMILY MEMBER-ASSOCIATED NF-KAPPA-B ACTIVATOR"/>
    <property type="match status" value="1"/>
</dbReference>
<evidence type="ECO:0000259" key="5">
    <source>
        <dbReference type="Pfam" id="PF12845"/>
    </source>
</evidence>
<evidence type="ECO:0000256" key="3">
    <source>
        <dbReference type="SAM" id="Coils"/>
    </source>
</evidence>
<dbReference type="OMA" id="PRICEFC"/>
<evidence type="ECO:0000256" key="2">
    <source>
        <dbReference type="ARBA" id="ARBA00023054"/>
    </source>
</evidence>
<accession>A0A401Q0R9</accession>
<dbReference type="Proteomes" id="UP000288216">
    <property type="component" value="Unassembled WGS sequence"/>
</dbReference>
<comment type="caution">
    <text evidence="6">The sequence shown here is derived from an EMBL/GenBank/DDBJ whole genome shotgun (WGS) entry which is preliminary data.</text>
</comment>
<feature type="domain" description="Tbk1/Ikki binding" evidence="5">
    <location>
        <begin position="164"/>
        <end position="215"/>
    </location>
</feature>
<dbReference type="InterPro" id="IPR039669">
    <property type="entry name" value="TANK"/>
</dbReference>
<dbReference type="InterPro" id="IPR024581">
    <property type="entry name" value="TBD"/>
</dbReference>
<evidence type="ECO:0000313" key="6">
    <source>
        <dbReference type="EMBL" id="GCB78958.1"/>
    </source>
</evidence>
<feature type="compositionally biased region" description="Polar residues" evidence="4">
    <location>
        <begin position="387"/>
        <end position="398"/>
    </location>
</feature>
<keyword evidence="2 3" id="KW-0175">Coiled coil</keyword>
<dbReference type="OrthoDB" id="9937252at2759"/>
<reference evidence="6 7" key="1">
    <citation type="journal article" date="2018" name="Nat. Ecol. Evol.">
        <title>Shark genomes provide insights into elasmobranch evolution and the origin of vertebrates.</title>
        <authorList>
            <person name="Hara Y"/>
            <person name="Yamaguchi K"/>
            <person name="Onimaru K"/>
            <person name="Kadota M"/>
            <person name="Koyanagi M"/>
            <person name="Keeley SD"/>
            <person name="Tatsumi K"/>
            <person name="Tanaka K"/>
            <person name="Motone F"/>
            <person name="Kageyama Y"/>
            <person name="Nozu R"/>
            <person name="Adachi N"/>
            <person name="Nishimura O"/>
            <person name="Nakagawa R"/>
            <person name="Tanegashima C"/>
            <person name="Kiyatake I"/>
            <person name="Matsumoto R"/>
            <person name="Murakumo K"/>
            <person name="Nishida K"/>
            <person name="Terakita A"/>
            <person name="Kuratani S"/>
            <person name="Sato K"/>
            <person name="Hyodo S Kuraku.S."/>
        </authorList>
    </citation>
    <scope>NUCLEOTIDE SEQUENCE [LARGE SCALE GENOMIC DNA]</scope>
</reference>
<keyword evidence="7" id="KW-1185">Reference proteome</keyword>
<evidence type="ECO:0000256" key="4">
    <source>
        <dbReference type="SAM" id="MobiDB-lite"/>
    </source>
</evidence>
<dbReference type="EMBL" id="BFAA01013233">
    <property type="protein sequence ID" value="GCB78958.1"/>
    <property type="molecule type" value="Genomic_DNA"/>
</dbReference>
<keyword evidence="1" id="KW-0597">Phosphoprotein</keyword>
<feature type="non-terminal residue" evidence="6">
    <location>
        <position position="1"/>
    </location>
</feature>
<organism evidence="6 7">
    <name type="scientific">Scyliorhinus torazame</name>
    <name type="common">Cloudy catshark</name>
    <name type="synonym">Catulus torazame</name>
    <dbReference type="NCBI Taxonomy" id="75743"/>
    <lineage>
        <taxon>Eukaryota</taxon>
        <taxon>Metazoa</taxon>
        <taxon>Chordata</taxon>
        <taxon>Craniata</taxon>
        <taxon>Vertebrata</taxon>
        <taxon>Chondrichthyes</taxon>
        <taxon>Elasmobranchii</taxon>
        <taxon>Galeomorphii</taxon>
        <taxon>Galeoidea</taxon>
        <taxon>Carcharhiniformes</taxon>
        <taxon>Scyliorhinidae</taxon>
        <taxon>Scyliorhinus</taxon>
    </lineage>
</organism>
<dbReference type="PANTHER" id="PTHR15249">
    <property type="entry name" value="TRAF FAMILY MEMBER-ASSOCIATED NF-KAPPA-B ACTIVATOR"/>
    <property type="match status" value="1"/>
</dbReference>
<name>A0A401Q0R9_SCYTO</name>